<proteinExistence type="predicted"/>
<evidence type="ECO:0000313" key="1">
    <source>
        <dbReference type="EMBL" id="KAF7407470.1"/>
    </source>
</evidence>
<dbReference type="EMBL" id="JACSEA010000002">
    <property type="protein sequence ID" value="KAF7407470.1"/>
    <property type="molecule type" value="Genomic_DNA"/>
</dbReference>
<organism evidence="1 2">
    <name type="scientific">Vespula vulgaris</name>
    <name type="common">Yellow jacket</name>
    <name type="synonym">Wasp</name>
    <dbReference type="NCBI Taxonomy" id="7454"/>
    <lineage>
        <taxon>Eukaryota</taxon>
        <taxon>Metazoa</taxon>
        <taxon>Ecdysozoa</taxon>
        <taxon>Arthropoda</taxon>
        <taxon>Hexapoda</taxon>
        <taxon>Insecta</taxon>
        <taxon>Pterygota</taxon>
        <taxon>Neoptera</taxon>
        <taxon>Endopterygota</taxon>
        <taxon>Hymenoptera</taxon>
        <taxon>Apocrita</taxon>
        <taxon>Aculeata</taxon>
        <taxon>Vespoidea</taxon>
        <taxon>Vespidae</taxon>
        <taxon>Vespinae</taxon>
        <taxon>Vespula</taxon>
    </lineage>
</organism>
<reference evidence="1" key="1">
    <citation type="journal article" date="2020" name="G3 (Bethesda)">
        <title>High-Quality Assemblies for Three Invasive Social Wasps from the &lt;i&gt;Vespula&lt;/i&gt; Genus.</title>
        <authorList>
            <person name="Harrop T.W.R."/>
            <person name="Guhlin J."/>
            <person name="McLaughlin G.M."/>
            <person name="Permina E."/>
            <person name="Stockwell P."/>
            <person name="Gilligan J."/>
            <person name="Le Lec M.F."/>
            <person name="Gruber M.A.M."/>
            <person name="Quinn O."/>
            <person name="Lovegrove M."/>
            <person name="Duncan E.J."/>
            <person name="Remnant E.J."/>
            <person name="Van Eeckhoven J."/>
            <person name="Graham B."/>
            <person name="Knapp R.A."/>
            <person name="Langford K.W."/>
            <person name="Kronenberg Z."/>
            <person name="Press M.O."/>
            <person name="Eacker S.M."/>
            <person name="Wilson-Rankin E.E."/>
            <person name="Purcell J."/>
            <person name="Lester P.J."/>
            <person name="Dearden P.K."/>
        </authorList>
    </citation>
    <scope>NUCLEOTIDE SEQUENCE</scope>
    <source>
        <strain evidence="1">Marl-1</strain>
    </source>
</reference>
<dbReference type="AlphaFoldDB" id="A0A834KIY0"/>
<dbReference type="Proteomes" id="UP000614350">
    <property type="component" value="Unassembled WGS sequence"/>
</dbReference>
<gene>
    <name evidence="1" type="ORF">HZH66_002007</name>
</gene>
<keyword evidence="2" id="KW-1185">Reference proteome</keyword>
<name>A0A834KIY0_VESVU</name>
<sequence>MLRTEVLASIREKGGNVDEKTFEKRIMNPSGVWCPDEGGVNARSFVYSSLSSTGIPSEIFQYLWEPMTRERTVQRNSHFLSSPSSSDSENSITVVRMKDVTTYSDLVETICSFKGQSIAIAMATSFLYPRHKGTRNDVPSVEYIEDAAVESDYKEPQEQTTILYPSAYLKLNEERALNGPTRNLRYAEKRAAFGDSERMTPVHEKLLRRTVGSVVETTLNSTNQVESVLGRNTSWRSYVERLNKRKTVGGERRREEGSIRKQKYSEAKYSGPKWMGLRDRGFDRSDRLIARTG</sequence>
<accession>A0A834KIY0</accession>
<comment type="caution">
    <text evidence="1">The sequence shown here is derived from an EMBL/GenBank/DDBJ whole genome shotgun (WGS) entry which is preliminary data.</text>
</comment>
<evidence type="ECO:0000313" key="2">
    <source>
        <dbReference type="Proteomes" id="UP000614350"/>
    </source>
</evidence>
<protein>
    <submittedName>
        <fullName evidence="1">Uncharacterized protein</fullName>
    </submittedName>
</protein>